<name>A0ABS0QCV2_9BACT</name>
<dbReference type="EMBL" id="JAEDAE010000014">
    <property type="protein sequence ID" value="MBH8560460.1"/>
    <property type="molecule type" value="Genomic_DNA"/>
</dbReference>
<protein>
    <submittedName>
        <fullName evidence="1">Ferritin-like domain-containing protein</fullName>
    </submittedName>
</protein>
<sequence>MDLFQIINDIAKVDPEVYDRFDSRRAVFRNFLGYGKKASAAALPLAVSTLFSKAYGQTTGTGSGLDPLIVGTLNLALQLEYLEKYFYQTALASNILNPEQTGAVTIILNDENLHINTLRGVLKGDAVADPTRAAFDYTGSQGGKRPALFATLGTTFTSAADFLMVGQQFVDTGVRAYKGGAANLITQKDILEAAINIHSVEARHSSRIRSLRRGGIQSATAPKSWITPDETPTTPPLPNNYNVAGAPALVGPYKRGADAAKFPDESNVSQGTNPVLNAQTLVAGVGAGAGAEAFDEPLDAATVKAIAKNFATDPTALFK</sequence>
<proteinExistence type="predicted"/>
<dbReference type="Proteomes" id="UP000625631">
    <property type="component" value="Unassembled WGS sequence"/>
</dbReference>
<comment type="caution">
    <text evidence="1">The sequence shown here is derived from an EMBL/GenBank/DDBJ whole genome shotgun (WGS) entry which is preliminary data.</text>
</comment>
<evidence type="ECO:0000313" key="1">
    <source>
        <dbReference type="EMBL" id="MBH8560460.1"/>
    </source>
</evidence>
<accession>A0ABS0QCV2</accession>
<dbReference type="InterPro" id="IPR009078">
    <property type="entry name" value="Ferritin-like_SF"/>
</dbReference>
<reference evidence="1 2" key="1">
    <citation type="submission" date="2020-12" db="EMBL/GenBank/DDBJ databases">
        <title>Hymenobacter sp.</title>
        <authorList>
            <person name="Kim M.K."/>
        </authorList>
    </citation>
    <scope>NUCLEOTIDE SEQUENCE [LARGE SCALE GENOMIC DNA]</scope>
    <source>
        <strain evidence="1 2">BT442</strain>
    </source>
</reference>
<dbReference type="RefSeq" id="WP_198076928.1">
    <property type="nucleotide sequence ID" value="NZ_JAEDAE010000014.1"/>
</dbReference>
<dbReference type="SUPFAM" id="SSF47240">
    <property type="entry name" value="Ferritin-like"/>
    <property type="match status" value="1"/>
</dbReference>
<gene>
    <name evidence="1" type="ORF">I7X13_20535</name>
</gene>
<organism evidence="1 2">
    <name type="scientific">Hymenobacter negativus</name>
    <dbReference type="NCBI Taxonomy" id="2795026"/>
    <lineage>
        <taxon>Bacteria</taxon>
        <taxon>Pseudomonadati</taxon>
        <taxon>Bacteroidota</taxon>
        <taxon>Cytophagia</taxon>
        <taxon>Cytophagales</taxon>
        <taxon>Hymenobacteraceae</taxon>
        <taxon>Hymenobacter</taxon>
    </lineage>
</organism>
<evidence type="ECO:0000313" key="2">
    <source>
        <dbReference type="Proteomes" id="UP000625631"/>
    </source>
</evidence>
<dbReference type="Pfam" id="PF13668">
    <property type="entry name" value="Ferritin_2"/>
    <property type="match status" value="1"/>
</dbReference>
<keyword evidence="2" id="KW-1185">Reference proteome</keyword>